<dbReference type="GO" id="GO:0005085">
    <property type="term" value="F:guanyl-nucleotide exchange factor activity"/>
    <property type="evidence" value="ECO:0007669"/>
    <property type="project" value="UniProtKB-KW"/>
</dbReference>
<dbReference type="AlphaFoldDB" id="A0A183BTN9"/>
<dbReference type="SUPFAM" id="SSF50729">
    <property type="entry name" value="PH domain-like"/>
    <property type="match status" value="1"/>
</dbReference>
<name>A0A183BTN9_GLOPA</name>
<dbReference type="InterPro" id="IPR035899">
    <property type="entry name" value="DBL_dom_sf"/>
</dbReference>
<feature type="compositionally biased region" description="Low complexity" evidence="2">
    <location>
        <begin position="36"/>
        <end position="47"/>
    </location>
</feature>
<dbReference type="PANTHER" id="PTHR22826">
    <property type="entry name" value="RHO GUANINE EXCHANGE FACTOR-RELATED"/>
    <property type="match status" value="1"/>
</dbReference>
<keyword evidence="1" id="KW-0344">Guanine-nucleotide releasing factor</keyword>
<organism evidence="4 5">
    <name type="scientific">Globodera pallida</name>
    <name type="common">Potato cyst nematode worm</name>
    <name type="synonym">Heterodera pallida</name>
    <dbReference type="NCBI Taxonomy" id="36090"/>
    <lineage>
        <taxon>Eukaryota</taxon>
        <taxon>Metazoa</taxon>
        <taxon>Ecdysozoa</taxon>
        <taxon>Nematoda</taxon>
        <taxon>Chromadorea</taxon>
        <taxon>Rhabditida</taxon>
        <taxon>Tylenchina</taxon>
        <taxon>Tylenchomorpha</taxon>
        <taxon>Tylenchoidea</taxon>
        <taxon>Heteroderidae</taxon>
        <taxon>Heteroderinae</taxon>
        <taxon>Globodera</taxon>
    </lineage>
</organism>
<dbReference type="SUPFAM" id="SSF50044">
    <property type="entry name" value="SH3-domain"/>
    <property type="match status" value="1"/>
</dbReference>
<dbReference type="Pfam" id="PF22697">
    <property type="entry name" value="SOS1_NGEF_PH"/>
    <property type="match status" value="1"/>
</dbReference>
<dbReference type="Gene3D" id="2.30.30.40">
    <property type="entry name" value="SH3 Domains"/>
    <property type="match status" value="1"/>
</dbReference>
<dbReference type="InterPro" id="IPR051336">
    <property type="entry name" value="RhoGEF_Guanine_NuclExch_SF"/>
</dbReference>
<dbReference type="Proteomes" id="UP000050741">
    <property type="component" value="Unassembled WGS sequence"/>
</dbReference>
<dbReference type="Gene3D" id="2.30.29.30">
    <property type="entry name" value="Pleckstrin-homology domain (PH domain)/Phosphotyrosine-binding domain (PTB)"/>
    <property type="match status" value="1"/>
</dbReference>
<feature type="region of interest" description="Disordered" evidence="2">
    <location>
        <begin position="1"/>
        <end position="91"/>
    </location>
</feature>
<dbReference type="InterPro" id="IPR036028">
    <property type="entry name" value="SH3-like_dom_sf"/>
</dbReference>
<dbReference type="PANTHER" id="PTHR22826:SF106">
    <property type="entry name" value="TRIO, ISOFORM A"/>
    <property type="match status" value="1"/>
</dbReference>
<sequence>MDRITRKQRQLERKYDNLRRIAAEEQRSGSRGLATSLSGQLRSGSGQAHNKGLLPRTPSSSDARSSSGDPIKRYHQNQQQQQQKTDAMPAMEQHRSLSVFIAIQAYVPEPGKAPEEALPLEQGQIVEVLDNKNAAHWLAQPPQTGWVPGSYFETPSKYYTQQKNTRELAADKRNLSEQQQALLKREQVFHELLCTEEAFAAQLRNCLQHYLEAFDAAPEEVREHRQQLTLNMRELCNFHTNVMLNGLQYYSDDPGNVGQTFLRLERDFEQHIATMREVENAQRIIAENSAVQTFLEAIYKSLPIHKMFKNVKSTAGSELKEYIYYLELIPNRIRQYEDYFKEIIKYSMRIQQQQNANMMQKALELIQSLPIRAQEIEFTKNLLDYPEDIGQLGRIYRHELFNVWEDDVQESAERYIFLFRNKMMLTDRDMKSYPPVFRHYSTMRLDKYTVRQHSREEDTMVFRPEEPGLPTFLVKSVHSDAQSREFVRKAWLRDIVDMQAAIGGSTEEENVEEG</sequence>
<feature type="compositionally biased region" description="Basic and acidic residues" evidence="2">
    <location>
        <begin position="1"/>
        <end position="28"/>
    </location>
</feature>
<evidence type="ECO:0000259" key="3">
    <source>
        <dbReference type="PROSITE" id="PS50010"/>
    </source>
</evidence>
<dbReference type="SMART" id="SM00325">
    <property type="entry name" value="RhoGEF"/>
    <property type="match status" value="1"/>
</dbReference>
<reference evidence="4" key="1">
    <citation type="submission" date="2014-05" db="EMBL/GenBank/DDBJ databases">
        <title>The genome and life-stage specific transcriptomes of Globodera pallida elucidate key aspects of plant parasitism by a cyst nematode.</title>
        <authorList>
            <person name="Cotton J.A."/>
            <person name="Lilley C.J."/>
            <person name="Jones L.M."/>
            <person name="Kikuchi T."/>
            <person name="Reid A.J."/>
            <person name="Thorpe P."/>
            <person name="Tsai I.J."/>
            <person name="Beasley H."/>
            <person name="Blok V."/>
            <person name="Cock P.J.A."/>
            <person name="Van den Akker S.E."/>
            <person name="Holroyd N."/>
            <person name="Hunt M."/>
            <person name="Mantelin S."/>
            <person name="Naghra H."/>
            <person name="Pain A."/>
            <person name="Palomares-Rius J.E."/>
            <person name="Zarowiecki M."/>
            <person name="Berriman M."/>
            <person name="Jones J.T."/>
            <person name="Urwin P.E."/>
        </authorList>
    </citation>
    <scope>NUCLEOTIDE SEQUENCE [LARGE SCALE GENOMIC DNA]</scope>
    <source>
        <strain evidence="4">Lindley</strain>
    </source>
</reference>
<proteinExistence type="predicted"/>
<dbReference type="InterPro" id="IPR055251">
    <property type="entry name" value="SOS1_NGEF_PH"/>
</dbReference>
<evidence type="ECO:0000313" key="5">
    <source>
        <dbReference type="WBParaSite" id="GPLIN_000397500"/>
    </source>
</evidence>
<evidence type="ECO:0000256" key="1">
    <source>
        <dbReference type="ARBA" id="ARBA00022658"/>
    </source>
</evidence>
<dbReference type="InterPro" id="IPR000219">
    <property type="entry name" value="DH_dom"/>
</dbReference>
<dbReference type="WBParaSite" id="GPLIN_000397500">
    <property type="protein sequence ID" value="GPLIN_000397500"/>
    <property type="gene ID" value="GPLIN_000397500"/>
</dbReference>
<feature type="domain" description="DH" evidence="3">
    <location>
        <begin position="184"/>
        <end position="376"/>
    </location>
</feature>
<evidence type="ECO:0000256" key="2">
    <source>
        <dbReference type="SAM" id="MobiDB-lite"/>
    </source>
</evidence>
<dbReference type="GO" id="GO:0005737">
    <property type="term" value="C:cytoplasm"/>
    <property type="evidence" value="ECO:0007669"/>
    <property type="project" value="TreeGrafter"/>
</dbReference>
<evidence type="ECO:0000313" key="4">
    <source>
        <dbReference type="Proteomes" id="UP000050741"/>
    </source>
</evidence>
<dbReference type="GO" id="GO:0019898">
    <property type="term" value="C:extrinsic component of membrane"/>
    <property type="evidence" value="ECO:0007669"/>
    <property type="project" value="TreeGrafter"/>
</dbReference>
<dbReference type="InterPro" id="IPR011993">
    <property type="entry name" value="PH-like_dom_sf"/>
</dbReference>
<dbReference type="Pfam" id="PF00621">
    <property type="entry name" value="RhoGEF"/>
    <property type="match status" value="1"/>
</dbReference>
<accession>A0A183BTN9</accession>
<dbReference type="Gene3D" id="1.20.900.10">
    <property type="entry name" value="Dbl homology (DH) domain"/>
    <property type="match status" value="1"/>
</dbReference>
<dbReference type="SUPFAM" id="SSF48065">
    <property type="entry name" value="DBL homology domain (DH-domain)"/>
    <property type="match status" value="1"/>
</dbReference>
<keyword evidence="4" id="KW-1185">Reference proteome</keyword>
<protein>
    <submittedName>
        <fullName evidence="5">DH domain-containing protein</fullName>
    </submittedName>
</protein>
<reference evidence="5" key="2">
    <citation type="submission" date="2016-06" db="UniProtKB">
        <authorList>
            <consortium name="WormBaseParasite"/>
        </authorList>
    </citation>
    <scope>IDENTIFICATION</scope>
</reference>
<dbReference type="PROSITE" id="PS50010">
    <property type="entry name" value="DH_2"/>
    <property type="match status" value="1"/>
</dbReference>